<dbReference type="InterPro" id="IPR011146">
    <property type="entry name" value="HIT-like"/>
</dbReference>
<feature type="short sequence motif" description="Histidine triad motif" evidence="2 3">
    <location>
        <begin position="126"/>
        <end position="130"/>
    </location>
</feature>
<dbReference type="GO" id="GO:0009117">
    <property type="term" value="P:nucleotide metabolic process"/>
    <property type="evidence" value="ECO:0007669"/>
    <property type="project" value="TreeGrafter"/>
</dbReference>
<evidence type="ECO:0000313" key="6">
    <source>
        <dbReference type="Proteomes" id="UP000228948"/>
    </source>
</evidence>
<sequence>MAIFAPTASPQADLRLNCTATIAVPKKKKFLEGRLENCLFCKIAAGQLPAYKIYEDADILAFLDLHPIREGHALVIPKEHHVWFEDLPPALATQMTTCAQQIARAMKQVYQVERVAMFYTGIHVPHAHAHVVPMHHVHDVTSAAYLREGPDSFTTPPQIPAETMAEVAALLRRTL</sequence>
<dbReference type="Gene3D" id="3.30.428.10">
    <property type="entry name" value="HIT-like"/>
    <property type="match status" value="1"/>
</dbReference>
<dbReference type="GO" id="GO:0003824">
    <property type="term" value="F:catalytic activity"/>
    <property type="evidence" value="ECO:0007669"/>
    <property type="project" value="InterPro"/>
</dbReference>
<evidence type="ECO:0000313" key="5">
    <source>
        <dbReference type="EMBL" id="ATX66766.1"/>
    </source>
</evidence>
<protein>
    <submittedName>
        <fullName evidence="5">HIT family protein</fullName>
    </submittedName>
</protein>
<evidence type="ECO:0000259" key="4">
    <source>
        <dbReference type="PROSITE" id="PS51084"/>
    </source>
</evidence>
<feature type="active site" description="Tele-AMP-histidine intermediate" evidence="1">
    <location>
        <position position="128"/>
    </location>
</feature>
<evidence type="ECO:0000256" key="1">
    <source>
        <dbReference type="PIRSR" id="PIRSR601310-1"/>
    </source>
</evidence>
<organism evidence="5 6">
    <name type="scientific">Roseinatronobacter bogoriensis subsp. barguzinensis</name>
    <dbReference type="NCBI Taxonomy" id="441209"/>
    <lineage>
        <taxon>Bacteria</taxon>
        <taxon>Pseudomonadati</taxon>
        <taxon>Pseudomonadota</taxon>
        <taxon>Alphaproteobacteria</taxon>
        <taxon>Rhodobacterales</taxon>
        <taxon>Paracoccaceae</taxon>
        <taxon>Roseinatronobacter</taxon>
    </lineage>
</organism>
<gene>
    <name evidence="5" type="ORF">BG454_13840</name>
</gene>
<dbReference type="PANTHER" id="PTHR46648">
    <property type="entry name" value="HIT FAMILY PROTEIN 1"/>
    <property type="match status" value="1"/>
</dbReference>
<dbReference type="EMBL" id="CP024899">
    <property type="protein sequence ID" value="ATX66766.1"/>
    <property type="molecule type" value="Genomic_DNA"/>
</dbReference>
<evidence type="ECO:0000256" key="3">
    <source>
        <dbReference type="PROSITE-ProRule" id="PRU00464"/>
    </source>
</evidence>
<dbReference type="SUPFAM" id="SSF54197">
    <property type="entry name" value="HIT-like"/>
    <property type="match status" value="1"/>
</dbReference>
<dbReference type="PRINTS" id="PR00332">
    <property type="entry name" value="HISTRIAD"/>
</dbReference>
<name>A0A2K8KCS6_9RHOB</name>
<reference evidence="5 6" key="1">
    <citation type="submission" date="2017-11" db="EMBL/GenBank/DDBJ databases">
        <title>Revised Sequence and Annotation of the Rhodobaca barguzinensis strain alga05 Genome.</title>
        <authorList>
            <person name="Kopejtka K."/>
            <person name="Tomasch J.M."/>
            <person name="Bunk B."/>
            <person name="Koblizek M."/>
        </authorList>
    </citation>
    <scope>NUCLEOTIDE SEQUENCE [LARGE SCALE GENOMIC DNA]</scope>
    <source>
        <strain evidence="6">alga05</strain>
    </source>
</reference>
<dbReference type="STRING" id="441209.GCA_001870665_02550"/>
<accession>A0A2K8KCS6</accession>
<dbReference type="InterPro" id="IPR001310">
    <property type="entry name" value="Histidine_triad_HIT"/>
</dbReference>
<dbReference type="PROSITE" id="PS51084">
    <property type="entry name" value="HIT_2"/>
    <property type="match status" value="1"/>
</dbReference>
<feature type="domain" description="HIT" evidence="4">
    <location>
        <begin position="39"/>
        <end position="142"/>
    </location>
</feature>
<dbReference type="Pfam" id="PF01230">
    <property type="entry name" value="HIT"/>
    <property type="match status" value="1"/>
</dbReference>
<dbReference type="InterPro" id="IPR036265">
    <property type="entry name" value="HIT-like_sf"/>
</dbReference>
<dbReference type="OrthoDB" id="9784774at2"/>
<dbReference type="Proteomes" id="UP000228948">
    <property type="component" value="Chromosome"/>
</dbReference>
<evidence type="ECO:0000256" key="2">
    <source>
        <dbReference type="PIRSR" id="PIRSR601310-3"/>
    </source>
</evidence>
<proteinExistence type="predicted"/>
<dbReference type="KEGG" id="rbg:BG454_13840"/>
<dbReference type="AlphaFoldDB" id="A0A2K8KCS6"/>
<dbReference type="PANTHER" id="PTHR46648:SF1">
    <property type="entry name" value="ADENOSINE 5'-MONOPHOSPHORAMIDASE HNT1"/>
    <property type="match status" value="1"/>
</dbReference>
<keyword evidence="6" id="KW-1185">Reference proteome</keyword>